<feature type="region of interest" description="Disordered" evidence="1">
    <location>
        <begin position="1125"/>
        <end position="1169"/>
    </location>
</feature>
<organism evidence="2">
    <name type="scientific">Trypanosoma congolense (strain IL3000)</name>
    <dbReference type="NCBI Taxonomy" id="1068625"/>
    <lineage>
        <taxon>Eukaryota</taxon>
        <taxon>Discoba</taxon>
        <taxon>Euglenozoa</taxon>
        <taxon>Kinetoplastea</taxon>
        <taxon>Metakinetoplastina</taxon>
        <taxon>Trypanosomatida</taxon>
        <taxon>Trypanosomatidae</taxon>
        <taxon>Trypanosoma</taxon>
        <taxon>Nannomonas</taxon>
    </lineage>
</organism>
<gene>
    <name evidence="2" type="ORF">TCIL3000_7_2180</name>
</gene>
<evidence type="ECO:0000313" key="2">
    <source>
        <dbReference type="EMBL" id="CCC91408.1"/>
    </source>
</evidence>
<name>G0UPU7_TRYCI</name>
<dbReference type="VEuPathDB" id="TriTrypDB:TcIL3000_7_2180"/>
<sequence length="1169" mass="131193">MLRAQRFAPALHHRPYKGACGTIQQLRFYTPIWKPDAARDHVAPLRDEDEQRALWSNTGPIASVENAVAAWIRFGNDPVLHSALPVMLGGRYLEHQQRHKETPLPLSNSPFAYVEDYMGTNLVFGSAAHVTESASVWASYFERRFANRLRLSRRTAANHVGLLNAPEVFEDEADMPETKWSQDTVFREFAYLAEQFLKEKVSNMQQFELALKRAPAEKYLAFYDAFQQQTQTQVPLPSPSVWHYEAEQRQQWAEKFIPISHKAHEFFTNVLSVDMKLLQDNPGKLLEKLKPVLVDVGRILIKRHERWLSGRVWGSLTEQEKDAYCTKEVQRLKRQVDEGDFDPMLEEDLDEAQSAEWQLEHDEIVKLMGSPIDGLRFSAMDFWLHTIRCEELETEHIHSDARVRALHIAARKRLLDTTQYKDVVMGMVESVVRGTLDMSAGVLRPHFNDVWCQMNYAKFGSSTITQHTTTASRQLLFFHADSLKDVAATAALYYATKPLSNSLDYASPYKYRRSLIALCSRYGVETAYTTQRPLLRASANLAQAEKLIHDVVMCAARPFGQRRRAVTRRANVEFQRRAVPVENVLVFSPASELLDCGADPSSGSTATPEAARMWPLGARRAVSYKWPVSSVGKLQALKKELSLGGVGSSLTAKKVKETEELKRCGFLEVSLWRRVHPEERERRKAVVEEEEKKVMESLRNVPALGDVLQYAASLYSRLQQEIVPSPTDSDGEKLVNEAQSSEETLKDGEWEFAVMLDDRVLLNAEECIELYLPYTDANGAELPQGEYRVHVRAFDLETNSTANPSHYSEGVSEPLQVFDAIPQLIAQFFKVEDSSGGGATCVSHIPAADFTPFCNFLRNAGLDVPLRCEFEAGQAVTTDGDVYMDYFLQLLRGDTFHQSCAQSGVTESQRAIEPLCRAHWGIYHPGATEAEWASARRSVLDHAMSQEREWWFPNDMLDVKDVVTGNTNGLTPQMYPATVRYGVELCTVLSAEGKFTDHKCSGLSARSTVNGTGAAESITFDTSQCSDTSNISVENALQVVQRALSNAQDRHNTLSAFRTGALAKHSQVLLFCGINAYEFGGKYARTYAYAHSKAKQELEATAVSGRVVSGVGDDEVERLSEVPTISQSTDRFASATHPEQRKTRFVPRVGPGATPLEDPSPDQKSLWGC</sequence>
<proteinExistence type="predicted"/>
<dbReference type="AlphaFoldDB" id="G0UPU7"/>
<dbReference type="EMBL" id="HE575320">
    <property type="protein sequence ID" value="CCC91408.1"/>
    <property type="molecule type" value="Genomic_DNA"/>
</dbReference>
<evidence type="ECO:0000256" key="1">
    <source>
        <dbReference type="SAM" id="MobiDB-lite"/>
    </source>
</evidence>
<reference evidence="2" key="1">
    <citation type="journal article" date="2012" name="Proc. Natl. Acad. Sci. U.S.A.">
        <title>Antigenic diversity is generated by distinct evolutionary mechanisms in African trypanosome species.</title>
        <authorList>
            <person name="Jackson A.P."/>
            <person name="Berry A."/>
            <person name="Aslett M."/>
            <person name="Allison H.C."/>
            <person name="Burton P."/>
            <person name="Vavrova-Anderson J."/>
            <person name="Brown R."/>
            <person name="Browne H."/>
            <person name="Corton N."/>
            <person name="Hauser H."/>
            <person name="Gamble J."/>
            <person name="Gilderthorp R."/>
            <person name="Marcello L."/>
            <person name="McQuillan J."/>
            <person name="Otto T.D."/>
            <person name="Quail M.A."/>
            <person name="Sanders M.J."/>
            <person name="van Tonder A."/>
            <person name="Ginger M.L."/>
            <person name="Field M.C."/>
            <person name="Barry J.D."/>
            <person name="Hertz-Fowler C."/>
            <person name="Berriman M."/>
        </authorList>
    </citation>
    <scope>NUCLEOTIDE SEQUENCE</scope>
    <source>
        <strain evidence="2">IL3000</strain>
    </source>
</reference>
<accession>G0UPU7</accession>
<protein>
    <submittedName>
        <fullName evidence="2">Uncharacterized protein</fullName>
    </submittedName>
</protein>